<gene>
    <name evidence="8" type="ORF">IAB73_04140</name>
</gene>
<keyword evidence="2" id="KW-0813">Transport</keyword>
<feature type="transmembrane region" description="Helical" evidence="6">
    <location>
        <begin position="235"/>
        <end position="259"/>
    </location>
</feature>
<feature type="transmembrane region" description="Helical" evidence="6">
    <location>
        <begin position="324"/>
        <end position="346"/>
    </location>
</feature>
<feature type="transmembrane region" description="Helical" evidence="6">
    <location>
        <begin position="386"/>
        <end position="409"/>
    </location>
</feature>
<feature type="domain" description="Major facilitator superfamily (MFS) profile" evidence="7">
    <location>
        <begin position="1"/>
        <end position="414"/>
    </location>
</feature>
<dbReference type="GO" id="GO:0022857">
    <property type="term" value="F:transmembrane transporter activity"/>
    <property type="evidence" value="ECO:0007669"/>
    <property type="project" value="InterPro"/>
</dbReference>
<evidence type="ECO:0000256" key="6">
    <source>
        <dbReference type="SAM" id="Phobius"/>
    </source>
</evidence>
<feature type="transmembrane region" description="Helical" evidence="6">
    <location>
        <begin position="109"/>
        <end position="129"/>
    </location>
</feature>
<feature type="transmembrane region" description="Helical" evidence="6">
    <location>
        <begin position="55"/>
        <end position="77"/>
    </location>
</feature>
<dbReference type="EMBL" id="DVFJ01000011">
    <property type="protein sequence ID" value="HIQ71385.1"/>
    <property type="molecule type" value="Genomic_DNA"/>
</dbReference>
<feature type="transmembrane region" description="Helical" evidence="6">
    <location>
        <begin position="271"/>
        <end position="292"/>
    </location>
</feature>
<keyword evidence="4 6" id="KW-1133">Transmembrane helix</keyword>
<dbReference type="PANTHER" id="PTHR23519">
    <property type="entry name" value="AUTOPHAGY-RELATED PROTEIN 22"/>
    <property type="match status" value="1"/>
</dbReference>
<dbReference type="GO" id="GO:0005886">
    <property type="term" value="C:plasma membrane"/>
    <property type="evidence" value="ECO:0007669"/>
    <property type="project" value="UniProtKB-SubCell"/>
</dbReference>
<dbReference type="InterPro" id="IPR020846">
    <property type="entry name" value="MFS_dom"/>
</dbReference>
<feature type="transmembrane region" description="Helical" evidence="6">
    <location>
        <begin position="180"/>
        <end position="199"/>
    </location>
</feature>
<keyword evidence="3 6" id="KW-0812">Transmembrane</keyword>
<dbReference type="InterPro" id="IPR050495">
    <property type="entry name" value="ATG22/LtaA_families"/>
</dbReference>
<dbReference type="PANTHER" id="PTHR23519:SF1">
    <property type="entry name" value="AUTOPHAGY-RELATED PROTEIN 22"/>
    <property type="match status" value="1"/>
</dbReference>
<comment type="subcellular location">
    <subcellularLocation>
        <location evidence="1">Cell membrane</location>
        <topology evidence="1">Multi-pass membrane protein</topology>
    </subcellularLocation>
</comment>
<feature type="transmembrane region" description="Helical" evidence="6">
    <location>
        <begin position="84"/>
        <end position="103"/>
    </location>
</feature>
<dbReference type="AlphaFoldDB" id="A0A9D0ZB98"/>
<evidence type="ECO:0000313" key="8">
    <source>
        <dbReference type="EMBL" id="HIQ71385.1"/>
    </source>
</evidence>
<evidence type="ECO:0000313" key="9">
    <source>
        <dbReference type="Proteomes" id="UP000886887"/>
    </source>
</evidence>
<comment type="caution">
    <text evidence="8">The sequence shown here is derived from an EMBL/GenBank/DDBJ whole genome shotgun (WGS) entry which is preliminary data.</text>
</comment>
<feature type="transmembrane region" description="Helical" evidence="6">
    <location>
        <begin position="149"/>
        <end position="174"/>
    </location>
</feature>
<evidence type="ECO:0000256" key="2">
    <source>
        <dbReference type="ARBA" id="ARBA00022448"/>
    </source>
</evidence>
<organism evidence="8 9">
    <name type="scientific">Candidatus Onthenecus intestinigallinarum</name>
    <dbReference type="NCBI Taxonomy" id="2840875"/>
    <lineage>
        <taxon>Bacteria</taxon>
        <taxon>Bacillati</taxon>
        <taxon>Bacillota</taxon>
        <taxon>Clostridia</taxon>
        <taxon>Eubacteriales</taxon>
        <taxon>Candidatus Onthenecus</taxon>
    </lineage>
</organism>
<evidence type="ECO:0000256" key="4">
    <source>
        <dbReference type="ARBA" id="ARBA00022989"/>
    </source>
</evidence>
<dbReference type="SUPFAM" id="SSF103473">
    <property type="entry name" value="MFS general substrate transporter"/>
    <property type="match status" value="1"/>
</dbReference>
<name>A0A9D0ZB98_9FIRM</name>
<evidence type="ECO:0000256" key="1">
    <source>
        <dbReference type="ARBA" id="ARBA00004651"/>
    </source>
</evidence>
<feature type="transmembrane region" description="Helical" evidence="6">
    <location>
        <begin position="358"/>
        <end position="380"/>
    </location>
</feature>
<dbReference type="InterPro" id="IPR036259">
    <property type="entry name" value="MFS_trans_sf"/>
</dbReference>
<reference evidence="8" key="1">
    <citation type="submission" date="2020-10" db="EMBL/GenBank/DDBJ databases">
        <authorList>
            <person name="Gilroy R."/>
        </authorList>
    </citation>
    <scope>NUCLEOTIDE SEQUENCE</scope>
    <source>
        <strain evidence="8">ChiSxjej2B14-6234</strain>
    </source>
</reference>
<feature type="transmembrane region" description="Helical" evidence="6">
    <location>
        <begin position="299"/>
        <end position="318"/>
    </location>
</feature>
<dbReference type="Proteomes" id="UP000886887">
    <property type="component" value="Unassembled WGS sequence"/>
</dbReference>
<keyword evidence="5 6" id="KW-0472">Membrane</keyword>
<reference evidence="8" key="2">
    <citation type="journal article" date="2021" name="PeerJ">
        <title>Extensive microbial diversity within the chicken gut microbiome revealed by metagenomics and culture.</title>
        <authorList>
            <person name="Gilroy R."/>
            <person name="Ravi A."/>
            <person name="Getino M."/>
            <person name="Pursley I."/>
            <person name="Horton D.L."/>
            <person name="Alikhan N.F."/>
            <person name="Baker D."/>
            <person name="Gharbi K."/>
            <person name="Hall N."/>
            <person name="Watson M."/>
            <person name="Adriaenssens E.M."/>
            <person name="Foster-Nyarko E."/>
            <person name="Jarju S."/>
            <person name="Secka A."/>
            <person name="Antonio M."/>
            <person name="Oren A."/>
            <person name="Chaudhuri R.R."/>
            <person name="La Ragione R."/>
            <person name="Hildebrand F."/>
            <person name="Pallen M.J."/>
        </authorList>
    </citation>
    <scope>NUCLEOTIDE SEQUENCE</scope>
    <source>
        <strain evidence="8">ChiSxjej2B14-6234</strain>
    </source>
</reference>
<dbReference type="Pfam" id="PF11700">
    <property type="entry name" value="ATG22"/>
    <property type="match status" value="2"/>
</dbReference>
<evidence type="ECO:0000256" key="3">
    <source>
        <dbReference type="ARBA" id="ARBA00022692"/>
    </source>
</evidence>
<protein>
    <submittedName>
        <fullName evidence="8">MFS transporter</fullName>
    </submittedName>
</protein>
<sequence>MLKRFTRAEKSWIFYDWANSAQSAIIAAIILPIFFKSVATGSGVPDVDATAYWGYATSIGTLICAVCAPLLGALGDVRGYKKRLFTFFMLVGVTGTALLAFTGDWRLMLVFYILSTLGFNGSCVFYDGFLNDVTTAERMDMVSTYGYGLGYIGGSTIPLVIALALIQFGGAIGIDTVTATRFSFLLTAAWWLLFTIPMLKNVEQKYGVAPDPHFVRQTLRRLGGTLRDIVSHRALAMFLIAYFFYIDGVGTIIHMATVFGDSCGLGSMDMMLVLLVVQIVAFPFAILYGVLARRVGARTMILVGIATYLVVCVVGIRLATLKDFLILAVLVGTAQGGIQALSRSYFGKIVPEERSNEFFGFFDVFGKFSAVVGPALFGLVAQATGVTHYGVLAVMAMFALGGVLLLVGVPRSMERMH</sequence>
<dbReference type="InterPro" id="IPR024671">
    <property type="entry name" value="Atg22-like"/>
</dbReference>
<dbReference type="Gene3D" id="1.20.1250.20">
    <property type="entry name" value="MFS general substrate transporter like domains"/>
    <property type="match status" value="1"/>
</dbReference>
<accession>A0A9D0ZB98</accession>
<evidence type="ECO:0000259" key="7">
    <source>
        <dbReference type="PROSITE" id="PS50850"/>
    </source>
</evidence>
<feature type="transmembrane region" description="Helical" evidence="6">
    <location>
        <begin position="12"/>
        <end position="35"/>
    </location>
</feature>
<proteinExistence type="predicted"/>
<evidence type="ECO:0000256" key="5">
    <source>
        <dbReference type="ARBA" id="ARBA00023136"/>
    </source>
</evidence>
<dbReference type="PROSITE" id="PS50850">
    <property type="entry name" value="MFS"/>
    <property type="match status" value="1"/>
</dbReference>